<protein>
    <recommendedName>
        <fullName evidence="6">Periplasmic chaperone for outer membrane proteins Skp</fullName>
    </recommendedName>
</protein>
<dbReference type="RefSeq" id="WP_095913974.1">
    <property type="nucleotide sequence ID" value="NZ_CAJPPO010000103.1"/>
</dbReference>
<evidence type="ECO:0000313" key="4">
    <source>
        <dbReference type="EMBL" id="ATA81897.1"/>
    </source>
</evidence>
<keyword evidence="3" id="KW-0175">Coiled coil</keyword>
<keyword evidence="2" id="KW-0732">Signal</keyword>
<dbReference type="SUPFAM" id="SSF111384">
    <property type="entry name" value="OmpH-like"/>
    <property type="match status" value="1"/>
</dbReference>
<feature type="coiled-coil region" evidence="3">
    <location>
        <begin position="84"/>
        <end position="119"/>
    </location>
</feature>
<dbReference type="PANTHER" id="PTHR35089">
    <property type="entry name" value="CHAPERONE PROTEIN SKP"/>
    <property type="match status" value="1"/>
</dbReference>
<sequence>MKKILIAGVALLSLTACQDKIAFVDNAKLLDNYQEKKDIKAKLDKQVEAYQKKRDSISQAFQAEAMAFDKQAKELPANVAQKKYNELMQKSQILQQHLMQQEQTLQAESQKELDSLINKVKKNIREYGKQKGYTFILGANDGGSVLYGAEKKDITKEVTEYLNQQYKGTTK</sequence>
<dbReference type="PROSITE" id="PS51257">
    <property type="entry name" value="PROKAR_LIPOPROTEIN"/>
    <property type="match status" value="1"/>
</dbReference>
<name>A0A250FCZ6_9FLAO</name>
<proteinExistence type="inferred from homology"/>
<comment type="similarity">
    <text evidence="1">Belongs to the Skp family.</text>
</comment>
<evidence type="ECO:0000256" key="3">
    <source>
        <dbReference type="SAM" id="Coils"/>
    </source>
</evidence>
<gene>
    <name evidence="4" type="ORF">CGC53_05825</name>
</gene>
<dbReference type="PANTHER" id="PTHR35089:SF1">
    <property type="entry name" value="CHAPERONE PROTEIN SKP"/>
    <property type="match status" value="1"/>
</dbReference>
<evidence type="ECO:0008006" key="6">
    <source>
        <dbReference type="Google" id="ProtNLM"/>
    </source>
</evidence>
<dbReference type="GO" id="GO:0050821">
    <property type="term" value="P:protein stabilization"/>
    <property type="evidence" value="ECO:0007669"/>
    <property type="project" value="TreeGrafter"/>
</dbReference>
<dbReference type="SMART" id="SM00935">
    <property type="entry name" value="OmpH"/>
    <property type="match status" value="1"/>
</dbReference>
<dbReference type="KEGG" id="clk:CGC53_05825"/>
<dbReference type="Gene3D" id="3.30.910.20">
    <property type="entry name" value="Skp domain"/>
    <property type="match status" value="1"/>
</dbReference>
<dbReference type="GO" id="GO:0051082">
    <property type="term" value="F:unfolded protein binding"/>
    <property type="evidence" value="ECO:0007669"/>
    <property type="project" value="InterPro"/>
</dbReference>
<dbReference type="InterPro" id="IPR024930">
    <property type="entry name" value="Skp_dom_sf"/>
</dbReference>
<organism evidence="4 5">
    <name type="scientific">Capnocytophaga leadbetteri</name>
    <dbReference type="NCBI Taxonomy" id="327575"/>
    <lineage>
        <taxon>Bacteria</taxon>
        <taxon>Pseudomonadati</taxon>
        <taxon>Bacteroidota</taxon>
        <taxon>Flavobacteriia</taxon>
        <taxon>Flavobacteriales</taxon>
        <taxon>Flavobacteriaceae</taxon>
        <taxon>Capnocytophaga</taxon>
    </lineage>
</organism>
<keyword evidence="5" id="KW-1185">Reference proteome</keyword>
<dbReference type="EMBL" id="CP022384">
    <property type="protein sequence ID" value="ATA81897.1"/>
    <property type="molecule type" value="Genomic_DNA"/>
</dbReference>
<accession>A0A250FCZ6</accession>
<feature type="coiled-coil region" evidence="3">
    <location>
        <begin position="26"/>
        <end position="60"/>
    </location>
</feature>
<dbReference type="Pfam" id="PF03938">
    <property type="entry name" value="OmpH"/>
    <property type="match status" value="1"/>
</dbReference>
<dbReference type="InterPro" id="IPR005632">
    <property type="entry name" value="Chaperone_Skp"/>
</dbReference>
<evidence type="ECO:0000256" key="1">
    <source>
        <dbReference type="ARBA" id="ARBA00009091"/>
    </source>
</evidence>
<dbReference type="Proteomes" id="UP000217276">
    <property type="component" value="Chromosome"/>
</dbReference>
<evidence type="ECO:0000313" key="5">
    <source>
        <dbReference type="Proteomes" id="UP000217276"/>
    </source>
</evidence>
<dbReference type="AlphaFoldDB" id="A0A250FCZ6"/>
<evidence type="ECO:0000256" key="2">
    <source>
        <dbReference type="ARBA" id="ARBA00022729"/>
    </source>
</evidence>
<dbReference type="GO" id="GO:0005829">
    <property type="term" value="C:cytosol"/>
    <property type="evidence" value="ECO:0007669"/>
    <property type="project" value="TreeGrafter"/>
</dbReference>
<reference evidence="5" key="1">
    <citation type="submission" date="2017-06" db="EMBL/GenBank/DDBJ databases">
        <title>Capnocytophaga spp. assemblies.</title>
        <authorList>
            <person name="Gulvik C.A."/>
        </authorList>
    </citation>
    <scope>NUCLEOTIDE SEQUENCE [LARGE SCALE GENOMIC DNA]</scope>
    <source>
        <strain evidence="5">H6253</strain>
    </source>
</reference>